<keyword evidence="6" id="KW-1185">Reference proteome</keyword>
<dbReference type="PANTHER" id="PTHR35372:SF2">
    <property type="entry name" value="SF3 HELICASE DOMAIN-CONTAINING PROTEIN"/>
    <property type="match status" value="1"/>
</dbReference>
<dbReference type="InterPro" id="IPR054468">
    <property type="entry name" value="NrSPol-like_HBD"/>
</dbReference>
<protein>
    <recommendedName>
        <fullName evidence="4">SF3 helicase domain-containing protein</fullName>
    </recommendedName>
</protein>
<keyword evidence="2" id="KW-0378">Hydrolase</keyword>
<evidence type="ECO:0000313" key="6">
    <source>
        <dbReference type="Proteomes" id="UP000763447"/>
    </source>
</evidence>
<proteinExistence type="predicted"/>
<evidence type="ECO:0000256" key="2">
    <source>
        <dbReference type="ARBA" id="ARBA00022801"/>
    </source>
</evidence>
<dbReference type="PROSITE" id="PS51206">
    <property type="entry name" value="SF3_HELICASE_1"/>
    <property type="match status" value="1"/>
</dbReference>
<dbReference type="Pfam" id="PF08706">
    <property type="entry name" value="D5_N"/>
    <property type="match status" value="1"/>
</dbReference>
<evidence type="ECO:0000256" key="1">
    <source>
        <dbReference type="ARBA" id="ARBA00022741"/>
    </source>
</evidence>
<keyword evidence="3" id="KW-0067">ATP-binding</keyword>
<dbReference type="Pfam" id="PF22763">
    <property type="entry name" value="NrS1-1_pol-like_HBD"/>
    <property type="match status" value="1"/>
</dbReference>
<organism evidence="5 6">
    <name type="scientific">Secundilactobacillus angelensis</name>
    <dbReference type="NCBI Taxonomy" id="2722706"/>
    <lineage>
        <taxon>Bacteria</taxon>
        <taxon>Bacillati</taxon>
        <taxon>Bacillota</taxon>
        <taxon>Bacilli</taxon>
        <taxon>Lactobacillales</taxon>
        <taxon>Lactobacillaceae</taxon>
        <taxon>Secundilactobacillus</taxon>
    </lineage>
</organism>
<dbReference type="RefSeq" id="WP_168926147.1">
    <property type="nucleotide sequence ID" value="NZ_JAAXLJ010000035.1"/>
</dbReference>
<name>A0ABX1L082_9LACO</name>
<dbReference type="InterPro" id="IPR027417">
    <property type="entry name" value="P-loop_NTPase"/>
</dbReference>
<accession>A0ABX1L082</accession>
<comment type="caution">
    <text evidence="5">The sequence shown here is derived from an EMBL/GenBank/DDBJ whole genome shotgun (WGS) entry which is preliminary data.</text>
</comment>
<reference evidence="5 6" key="1">
    <citation type="submission" date="2020-04" db="EMBL/GenBank/DDBJ databases">
        <title>A novel species of genus Lactobacillus that was isolated from fermented food Zha-chili.</title>
        <authorList>
            <person name="Zhang Z."/>
        </authorList>
    </citation>
    <scope>NUCLEOTIDE SEQUENCE [LARGE SCALE GENOMIC DNA]</scope>
    <source>
        <strain evidence="6">HBUAS51383</strain>
    </source>
</reference>
<feature type="domain" description="SF3 helicase" evidence="4">
    <location>
        <begin position="510"/>
        <end position="681"/>
    </location>
</feature>
<gene>
    <name evidence="5" type="ORF">HC026_11980</name>
</gene>
<keyword evidence="1" id="KW-0547">Nucleotide-binding</keyword>
<sequence length="816" mass="93136">MYDYSNIPQELKEQNIWGIFVTRKYPKGDKLNKIPLNPTTGKGISTSEPADWTTFERAKTAYENSTANAAGLAMLVHPPYVFLDLDHKEANDPITKEFFKVTDGSYCERSISKHGFHIFVKGHKQNSHTKGSKFGVEVYDSLRFCAVTGDSFNGSNVIKAIPDKPLNNLIDKYLPPTEGNIIPDHKAVQGHTAFTDDDELIKRAANANDRGVFKSLFYKGWKGLYPTQSEADWELAQKLAFWTNKDFDQMDRIFRRSKLMRDKWDSKREQSTYGAKTLNKAIRHAVNTFKKHPNKYQFDFNDNTEKPVGDFNTFIKSKNSRVKTGYYSYDDTGMAERVVDSFHKQFIYIKPEDTFHYWNKKVWKLDNSLVIAQCVNQVVEKLPQEPVHVDSKITDSTNKTDEKKLTEDAITAKRKFITRERNHRGKVSAIEEIKPLVTVEPDKLDADNSLTNTPAGIVKADFTHREIKLIPHDPKYLLTKITNGGSTTEHPYKGSRWEQFLKEIFLGDVELIEFMQRAVGYSLIGLGKERKMFILYGDDTDDSRNGSNGKSVFLDAISNTLGDYSWKMNPDSIIAAEKKFSNGSNATPDIAALKGKRFVTTSEIEDGAKLNEARVKSLTSREPQSARELYKSETNFIATFTIWLSTNYKPQLNGTDAGIWSRLVYVPFLAKFTETSDPKIDIELPAKLDAEQDIIFDWVIDGAEAYLKDGLCIPQQIIDNNEHEKNKQDIAQQFIDDCLEVTDDSNDKVSTPEIRVAYNEWSKTNHQSLSFQRLSKRLKDKLGNNYQRSNGQRLYVGVKLLNKINQQRKVVPIHAS</sequence>
<dbReference type="InterPro" id="IPR006500">
    <property type="entry name" value="Helicase_put_C_phage/plasmid"/>
</dbReference>
<dbReference type="InterPro" id="IPR014015">
    <property type="entry name" value="Helicase_SF3_DNA-vir"/>
</dbReference>
<dbReference type="Gene3D" id="3.40.50.300">
    <property type="entry name" value="P-loop containing nucleotide triphosphate hydrolases"/>
    <property type="match status" value="1"/>
</dbReference>
<dbReference type="PANTHER" id="PTHR35372">
    <property type="entry name" value="ATP BINDING PROTEIN-RELATED"/>
    <property type="match status" value="1"/>
</dbReference>
<dbReference type="InterPro" id="IPR051620">
    <property type="entry name" value="ORF904-like_C"/>
</dbReference>
<dbReference type="InterPro" id="IPR014818">
    <property type="entry name" value="Phage/plasmid_primase_P4_C"/>
</dbReference>
<evidence type="ECO:0000313" key="5">
    <source>
        <dbReference type="EMBL" id="NLR19606.1"/>
    </source>
</evidence>
<dbReference type="EMBL" id="JAAXLJ010000035">
    <property type="protein sequence ID" value="NLR19606.1"/>
    <property type="molecule type" value="Genomic_DNA"/>
</dbReference>
<evidence type="ECO:0000256" key="3">
    <source>
        <dbReference type="ARBA" id="ARBA00022840"/>
    </source>
</evidence>
<dbReference type="Proteomes" id="UP000763447">
    <property type="component" value="Unassembled WGS sequence"/>
</dbReference>
<dbReference type="NCBIfam" id="TIGR01613">
    <property type="entry name" value="primase_Cterm"/>
    <property type="match status" value="1"/>
</dbReference>
<evidence type="ECO:0000259" key="4">
    <source>
        <dbReference type="PROSITE" id="PS51206"/>
    </source>
</evidence>
<dbReference type="SMART" id="SM00885">
    <property type="entry name" value="D5_N"/>
    <property type="match status" value="1"/>
</dbReference>